<reference evidence="1" key="1">
    <citation type="submission" date="2020-04" db="EMBL/GenBank/DDBJ databases">
        <authorList>
            <person name="Chiriac C."/>
            <person name="Salcher M."/>
            <person name="Ghai R."/>
            <person name="Kavagutti S V."/>
        </authorList>
    </citation>
    <scope>NUCLEOTIDE SEQUENCE</scope>
</reference>
<proteinExistence type="predicted"/>
<protein>
    <submittedName>
        <fullName evidence="1">Uncharacterized protein</fullName>
    </submittedName>
</protein>
<organism evidence="1">
    <name type="scientific">uncultured Caudovirales phage</name>
    <dbReference type="NCBI Taxonomy" id="2100421"/>
    <lineage>
        <taxon>Viruses</taxon>
        <taxon>Duplodnaviria</taxon>
        <taxon>Heunggongvirae</taxon>
        <taxon>Uroviricota</taxon>
        <taxon>Caudoviricetes</taxon>
        <taxon>Peduoviridae</taxon>
        <taxon>Maltschvirus</taxon>
        <taxon>Maltschvirus maltsch</taxon>
    </lineage>
</organism>
<dbReference type="EMBL" id="LR796165">
    <property type="protein sequence ID" value="CAB4122495.1"/>
    <property type="molecule type" value="Genomic_DNA"/>
</dbReference>
<evidence type="ECO:0000313" key="1">
    <source>
        <dbReference type="EMBL" id="CAB4122495.1"/>
    </source>
</evidence>
<accession>A0A6J5KMC7</accession>
<gene>
    <name evidence="1" type="ORF">UFOVP28_6</name>
</gene>
<sequence length="165" mass="18065">MIEHETTVEFTEEEVEAAFRGAEKILNMFIERVRLIDGPPTAQKMTMEIMILGTCYTLKAIGDNTKLPLYKALMYAAEALNEMPAEGFADLGSWEFRPVVPEVGFKLQQIKIAYDAGHITLAEAIEQLQVVDPKLASTVAGKGGLDYAVPLSAIHGGRDPSVKPN</sequence>
<name>A0A6J5KMC7_9CAUD</name>